<keyword evidence="6" id="KW-1185">Reference proteome</keyword>
<evidence type="ECO:0000313" key="6">
    <source>
        <dbReference type="Proteomes" id="UP000008694"/>
    </source>
</evidence>
<dbReference type="InterPro" id="IPR052421">
    <property type="entry name" value="PCW_Enzyme_Inhibitor"/>
</dbReference>
<feature type="non-terminal residue" evidence="5">
    <location>
        <position position="1"/>
    </location>
</feature>
<dbReference type="SUPFAM" id="SSF101148">
    <property type="entry name" value="Plant invertase/pectin methylesterase inhibitor"/>
    <property type="match status" value="1"/>
</dbReference>
<organism evidence="6">
    <name type="scientific">Arabidopsis lyrata subsp. lyrata</name>
    <name type="common">Lyre-leaved rock-cress</name>
    <dbReference type="NCBI Taxonomy" id="81972"/>
    <lineage>
        <taxon>Eukaryota</taxon>
        <taxon>Viridiplantae</taxon>
        <taxon>Streptophyta</taxon>
        <taxon>Embryophyta</taxon>
        <taxon>Tracheophyta</taxon>
        <taxon>Spermatophyta</taxon>
        <taxon>Magnoliopsida</taxon>
        <taxon>eudicotyledons</taxon>
        <taxon>Gunneridae</taxon>
        <taxon>Pentapetalae</taxon>
        <taxon>rosids</taxon>
        <taxon>malvids</taxon>
        <taxon>Brassicales</taxon>
        <taxon>Brassicaceae</taxon>
        <taxon>Camelineae</taxon>
        <taxon>Arabidopsis</taxon>
    </lineage>
</organism>
<evidence type="ECO:0000256" key="2">
    <source>
        <dbReference type="ARBA" id="ARBA00023157"/>
    </source>
</evidence>
<dbReference type="InterPro" id="IPR006501">
    <property type="entry name" value="Pectinesterase_inhib_dom"/>
</dbReference>
<dbReference type="GO" id="GO:0004857">
    <property type="term" value="F:enzyme inhibitor activity"/>
    <property type="evidence" value="ECO:0007669"/>
    <property type="project" value="InterPro"/>
</dbReference>
<dbReference type="EMBL" id="GL348715">
    <property type="protein sequence ID" value="EFH59305.1"/>
    <property type="molecule type" value="Genomic_DNA"/>
</dbReference>
<name>D7L6N9_ARALL</name>
<proteinExistence type="inferred from homology"/>
<dbReference type="CDD" id="cd15796">
    <property type="entry name" value="CIF_like"/>
    <property type="match status" value="1"/>
</dbReference>
<dbReference type="Proteomes" id="UP000008694">
    <property type="component" value="Unassembled WGS sequence"/>
</dbReference>
<dbReference type="Gene3D" id="1.20.140.40">
    <property type="entry name" value="Invertase/pectin methylesterase inhibitor family protein"/>
    <property type="match status" value="1"/>
</dbReference>
<dbReference type="InterPro" id="IPR035513">
    <property type="entry name" value="Invertase/methylesterase_inhib"/>
</dbReference>
<gene>
    <name evidence="5" type="ORF">ARALYDRAFT_479186</name>
</gene>
<evidence type="ECO:0000259" key="4">
    <source>
        <dbReference type="SMART" id="SM00856"/>
    </source>
</evidence>
<feature type="domain" description="Pectinesterase inhibitor" evidence="4">
    <location>
        <begin position="10"/>
        <end position="142"/>
    </location>
</feature>
<dbReference type="InterPro" id="IPR034087">
    <property type="entry name" value="C/VIF1"/>
</dbReference>
<accession>D7L6N9</accession>
<keyword evidence="1" id="KW-0732">Signal</keyword>
<evidence type="ECO:0000256" key="1">
    <source>
        <dbReference type="ARBA" id="ARBA00022729"/>
    </source>
</evidence>
<sequence>LSQPIRSTTGSNKLIQVLCKSNIYPSLCDSTLNLDPRSKNSNLRGLAPISIDATSKKVNELLNYLIFVSKNIKDREDLKKYKTCIDEYGTRARRFLPAALADLKAANVVSIPDHCEAQFAGISPLTGRNKAVHDIAYMTADIIKYLFVNN</sequence>
<dbReference type="PANTHER" id="PTHR36710:SF18">
    <property type="entry name" value="PECTINESTERASE INHIBITOR 5-RELATED"/>
    <property type="match status" value="1"/>
</dbReference>
<evidence type="ECO:0000313" key="5">
    <source>
        <dbReference type="EMBL" id="EFH59305.1"/>
    </source>
</evidence>
<keyword evidence="2" id="KW-1015">Disulfide bond</keyword>
<dbReference type="NCBIfam" id="TIGR01614">
    <property type="entry name" value="PME_inhib"/>
    <property type="match status" value="1"/>
</dbReference>
<dbReference type="Pfam" id="PF04043">
    <property type="entry name" value="PMEI"/>
    <property type="match status" value="1"/>
</dbReference>
<evidence type="ECO:0000256" key="3">
    <source>
        <dbReference type="ARBA" id="ARBA00038471"/>
    </source>
</evidence>
<dbReference type="STRING" id="81972.D7L6N9"/>
<dbReference type="AlphaFoldDB" id="D7L6N9"/>
<protein>
    <recommendedName>
        <fullName evidence="4">Pectinesterase inhibitor domain-containing protein</fullName>
    </recommendedName>
</protein>
<comment type="similarity">
    <text evidence="3">Belongs to the PMEI family.</text>
</comment>
<reference evidence="6" key="1">
    <citation type="journal article" date="2011" name="Nat. Genet.">
        <title>The Arabidopsis lyrata genome sequence and the basis of rapid genome size change.</title>
        <authorList>
            <person name="Hu T.T."/>
            <person name="Pattyn P."/>
            <person name="Bakker E.G."/>
            <person name="Cao J."/>
            <person name="Cheng J.-F."/>
            <person name="Clark R.M."/>
            <person name="Fahlgren N."/>
            <person name="Fawcett J.A."/>
            <person name="Grimwood J."/>
            <person name="Gundlach H."/>
            <person name="Haberer G."/>
            <person name="Hollister J.D."/>
            <person name="Ossowski S."/>
            <person name="Ottilar R.P."/>
            <person name="Salamov A.A."/>
            <person name="Schneeberger K."/>
            <person name="Spannagl M."/>
            <person name="Wang X."/>
            <person name="Yang L."/>
            <person name="Nasrallah M.E."/>
            <person name="Bergelson J."/>
            <person name="Carrington J.C."/>
            <person name="Gaut B.S."/>
            <person name="Schmutz J."/>
            <person name="Mayer K.F.X."/>
            <person name="Van de Peer Y."/>
            <person name="Grigoriev I.V."/>
            <person name="Nordborg M."/>
            <person name="Weigel D."/>
            <person name="Guo Y.-L."/>
        </authorList>
    </citation>
    <scope>NUCLEOTIDE SEQUENCE [LARGE SCALE GENOMIC DNA]</scope>
    <source>
        <strain evidence="6">cv. MN47</strain>
    </source>
</reference>
<dbReference type="PANTHER" id="PTHR36710">
    <property type="entry name" value="PECTINESTERASE INHIBITOR-LIKE"/>
    <property type="match status" value="1"/>
</dbReference>
<dbReference type="SMART" id="SM00856">
    <property type="entry name" value="PMEI"/>
    <property type="match status" value="1"/>
</dbReference>
<dbReference type="HOGENOM" id="CLU_033761_5_0_1"/>